<organism evidence="1 2">
    <name type="scientific">Zosterops borbonicus</name>
    <dbReference type="NCBI Taxonomy" id="364589"/>
    <lineage>
        <taxon>Eukaryota</taxon>
        <taxon>Metazoa</taxon>
        <taxon>Chordata</taxon>
        <taxon>Craniata</taxon>
        <taxon>Vertebrata</taxon>
        <taxon>Euteleostomi</taxon>
        <taxon>Archelosauria</taxon>
        <taxon>Archosauria</taxon>
        <taxon>Dinosauria</taxon>
        <taxon>Saurischia</taxon>
        <taxon>Theropoda</taxon>
        <taxon>Coelurosauria</taxon>
        <taxon>Aves</taxon>
        <taxon>Neognathae</taxon>
        <taxon>Neoaves</taxon>
        <taxon>Telluraves</taxon>
        <taxon>Australaves</taxon>
        <taxon>Passeriformes</taxon>
        <taxon>Sylvioidea</taxon>
        <taxon>Zosteropidae</taxon>
        <taxon>Zosterops</taxon>
    </lineage>
</organism>
<dbReference type="OrthoDB" id="8064698at2759"/>
<dbReference type="EMBL" id="SWJQ01000888">
    <property type="protein sequence ID" value="TRZ10287.1"/>
    <property type="molecule type" value="Genomic_DNA"/>
</dbReference>
<accession>A0A8K1G234</accession>
<evidence type="ECO:0000313" key="2">
    <source>
        <dbReference type="Proteomes" id="UP000796761"/>
    </source>
</evidence>
<sequence length="168" mass="18622">MVESSISKFADDTKLGACVDLLEDRMALQRDLEQLDGWAESNKMKFNVSKCQVLHFGHNSPLQCYRLGMVWLDSAQAERDLGVLVTAAEHEPGCAQVAKRAKGILAWIRNGVASRSREVILPLSWALVRPHLECCVQFWPLSLGRTLRCLNTSRGGNKADEGLGTQTL</sequence>
<name>A0A8K1G234_9PASS</name>
<protein>
    <recommendedName>
        <fullName evidence="3">Reverse transcriptase</fullName>
    </recommendedName>
</protein>
<dbReference type="Proteomes" id="UP000796761">
    <property type="component" value="Unassembled WGS sequence"/>
</dbReference>
<dbReference type="PANTHER" id="PTHR33332">
    <property type="entry name" value="REVERSE TRANSCRIPTASE DOMAIN-CONTAINING PROTEIN"/>
    <property type="match status" value="1"/>
</dbReference>
<comment type="caution">
    <text evidence="1">The sequence shown here is derived from an EMBL/GenBank/DDBJ whole genome shotgun (WGS) entry which is preliminary data.</text>
</comment>
<gene>
    <name evidence="1" type="ORF">HGM15179_016826</name>
</gene>
<proteinExistence type="predicted"/>
<dbReference type="AlphaFoldDB" id="A0A8K1G234"/>
<evidence type="ECO:0000313" key="1">
    <source>
        <dbReference type="EMBL" id="TRZ10287.1"/>
    </source>
</evidence>
<keyword evidence="2" id="KW-1185">Reference proteome</keyword>
<reference evidence="1" key="1">
    <citation type="submission" date="2019-04" db="EMBL/GenBank/DDBJ databases">
        <title>Genome assembly of Zosterops borbonicus 15179.</title>
        <authorList>
            <person name="Leroy T."/>
            <person name="Anselmetti Y."/>
            <person name="Tilak M.-K."/>
            <person name="Nabholz B."/>
        </authorList>
    </citation>
    <scope>NUCLEOTIDE SEQUENCE</scope>
    <source>
        <strain evidence="1">HGM_15179</strain>
        <tissue evidence="1">Muscle</tissue>
    </source>
</reference>
<evidence type="ECO:0008006" key="3">
    <source>
        <dbReference type="Google" id="ProtNLM"/>
    </source>
</evidence>